<evidence type="ECO:0008006" key="4">
    <source>
        <dbReference type="Google" id="ProtNLM"/>
    </source>
</evidence>
<evidence type="ECO:0000313" key="2">
    <source>
        <dbReference type="EMBL" id="SDE59447.1"/>
    </source>
</evidence>
<protein>
    <recommendedName>
        <fullName evidence="4">DUF3953 domain-containing protein</fullName>
    </recommendedName>
</protein>
<gene>
    <name evidence="2" type="ORF">SAMN04488126_11290</name>
</gene>
<dbReference type="AlphaFoldDB" id="A0A1G7E6Y2"/>
<dbReference type="Proteomes" id="UP000198823">
    <property type="component" value="Unassembled WGS sequence"/>
</dbReference>
<keyword evidence="1" id="KW-1133">Transmembrane helix</keyword>
<dbReference type="EMBL" id="FNAR01000012">
    <property type="protein sequence ID" value="SDE59447.1"/>
    <property type="molecule type" value="Genomic_DNA"/>
</dbReference>
<dbReference type="RefSeq" id="WP_092097587.1">
    <property type="nucleotide sequence ID" value="NZ_FNAR01000012.1"/>
</dbReference>
<accession>A0A1G7E6Y2</accession>
<organism evidence="2 3">
    <name type="scientific">Bhargavaea beijingensis</name>
    <dbReference type="NCBI Taxonomy" id="426756"/>
    <lineage>
        <taxon>Bacteria</taxon>
        <taxon>Bacillati</taxon>
        <taxon>Bacillota</taxon>
        <taxon>Bacilli</taxon>
        <taxon>Bacillales</taxon>
        <taxon>Caryophanaceae</taxon>
        <taxon>Bhargavaea</taxon>
    </lineage>
</organism>
<feature type="transmembrane region" description="Helical" evidence="1">
    <location>
        <begin position="29"/>
        <end position="47"/>
    </location>
</feature>
<proteinExistence type="predicted"/>
<evidence type="ECO:0000313" key="3">
    <source>
        <dbReference type="Proteomes" id="UP000198823"/>
    </source>
</evidence>
<keyword evidence="1" id="KW-0472">Membrane</keyword>
<name>A0A1G7E6Y2_9BACL</name>
<feature type="transmembrane region" description="Helical" evidence="1">
    <location>
        <begin position="54"/>
        <end position="74"/>
    </location>
</feature>
<keyword evidence="1" id="KW-0812">Transmembrane</keyword>
<sequence length="75" mass="8244">MNIIKMILALVVMAISVYSLITKDFSYAPVSSLLLGIFLAIIGIDEFKTKDKNSWGTVFIPASLLVIAMALFSFK</sequence>
<dbReference type="STRING" id="426756.SAMN04488126_11290"/>
<evidence type="ECO:0000256" key="1">
    <source>
        <dbReference type="SAM" id="Phobius"/>
    </source>
</evidence>
<dbReference type="OrthoDB" id="2991524at2"/>
<reference evidence="2 3" key="1">
    <citation type="submission" date="2016-10" db="EMBL/GenBank/DDBJ databases">
        <authorList>
            <person name="de Groot N.N."/>
        </authorList>
    </citation>
    <scope>NUCLEOTIDE SEQUENCE [LARGE SCALE GENOMIC DNA]</scope>
    <source>
        <strain evidence="2 3">CGMCC 1.6762</strain>
    </source>
</reference>